<dbReference type="EMBL" id="AGYG01000009">
    <property type="protein sequence ID" value="ENZ41791.1"/>
    <property type="molecule type" value="Genomic_DNA"/>
</dbReference>
<name>N9ZPQ6_9FIRM</name>
<gene>
    <name evidence="2" type="ORF">HMPREF1097_01167</name>
</gene>
<dbReference type="InterPro" id="IPR006119">
    <property type="entry name" value="Resolv_N"/>
</dbReference>
<evidence type="ECO:0000259" key="1">
    <source>
        <dbReference type="Pfam" id="PF00239"/>
    </source>
</evidence>
<dbReference type="GO" id="GO:0003677">
    <property type="term" value="F:DNA binding"/>
    <property type="evidence" value="ECO:0007669"/>
    <property type="project" value="InterPro"/>
</dbReference>
<reference evidence="2 3" key="1">
    <citation type="submission" date="2013-01" db="EMBL/GenBank/DDBJ databases">
        <title>The Genome Sequence of Clostridium bolteae 90B8.</title>
        <authorList>
            <consortium name="The Broad Institute Genome Sequencing Platform"/>
            <person name="Earl A."/>
            <person name="Ward D."/>
            <person name="Feldgarden M."/>
            <person name="Gevers D."/>
            <person name="Courvalin P."/>
            <person name="Lambert T."/>
            <person name="Walker B."/>
            <person name="Young S.K."/>
            <person name="Zeng Q."/>
            <person name="Gargeya S."/>
            <person name="Fitzgerald M."/>
            <person name="Haas B."/>
            <person name="Abouelleil A."/>
            <person name="Alvarado L."/>
            <person name="Arachchi H.M."/>
            <person name="Berlin A.M."/>
            <person name="Chapman S.B."/>
            <person name="Dewar J."/>
            <person name="Goldberg J."/>
            <person name="Griggs A."/>
            <person name="Gujja S."/>
            <person name="Hansen M."/>
            <person name="Howarth C."/>
            <person name="Imamovic A."/>
            <person name="Larimer J."/>
            <person name="McCowan C."/>
            <person name="Murphy C."/>
            <person name="Neiman D."/>
            <person name="Pearson M."/>
            <person name="Priest M."/>
            <person name="Roberts A."/>
            <person name="Saif S."/>
            <person name="Shea T."/>
            <person name="Sisk P."/>
            <person name="Sykes S."/>
            <person name="Wortman J."/>
            <person name="Nusbaum C."/>
            <person name="Birren B."/>
        </authorList>
    </citation>
    <scope>NUCLEOTIDE SEQUENCE [LARGE SCALE GENOMIC DNA]</scope>
    <source>
        <strain evidence="2 3">90B8</strain>
    </source>
</reference>
<dbReference type="HOGENOM" id="CLU_2421721_0_0_9"/>
<evidence type="ECO:0000313" key="2">
    <source>
        <dbReference type="EMBL" id="ENZ41791.1"/>
    </source>
</evidence>
<dbReference type="InterPro" id="IPR036162">
    <property type="entry name" value="Resolvase-like_N_sf"/>
</dbReference>
<comment type="caution">
    <text evidence="2">The sequence shown here is derived from an EMBL/GenBank/DDBJ whole genome shotgun (WGS) entry which is preliminary data.</text>
</comment>
<dbReference type="SUPFAM" id="SSF53041">
    <property type="entry name" value="Resolvase-like"/>
    <property type="match status" value="1"/>
</dbReference>
<dbReference type="GO" id="GO:0000150">
    <property type="term" value="F:DNA strand exchange activity"/>
    <property type="evidence" value="ECO:0007669"/>
    <property type="project" value="InterPro"/>
</dbReference>
<organism evidence="2 3">
    <name type="scientific">Enterocloster bolteae 90B8</name>
    <dbReference type="NCBI Taxonomy" id="997897"/>
    <lineage>
        <taxon>Bacteria</taxon>
        <taxon>Bacillati</taxon>
        <taxon>Bacillota</taxon>
        <taxon>Clostridia</taxon>
        <taxon>Lachnospirales</taxon>
        <taxon>Lachnospiraceae</taxon>
        <taxon>Enterocloster</taxon>
    </lineage>
</organism>
<proteinExistence type="predicted"/>
<accession>N9ZPQ6</accession>
<dbReference type="AlphaFoldDB" id="N9ZPQ6"/>
<feature type="domain" description="Resolvase/invertase-type recombinase catalytic" evidence="1">
    <location>
        <begin position="3"/>
        <end position="53"/>
    </location>
</feature>
<protein>
    <recommendedName>
        <fullName evidence="1">Resolvase/invertase-type recombinase catalytic domain-containing protein</fullName>
    </recommendedName>
</protein>
<dbReference type="PATRIC" id="fig|997897.5.peg.1244"/>
<dbReference type="Pfam" id="PF00239">
    <property type="entry name" value="Resolvase"/>
    <property type="match status" value="1"/>
</dbReference>
<evidence type="ECO:0000313" key="3">
    <source>
        <dbReference type="Proteomes" id="UP000013041"/>
    </source>
</evidence>
<sequence>MNQDCEDGKIDLILTKSISRFARNTVDLLTTIRNLKSRNVAVYIEKEHINMLDGAVVIFCSPFSAVKHRRKAGIPVKIFAGVFGKSLRWES</sequence>
<dbReference type="Gene3D" id="3.40.50.1390">
    <property type="entry name" value="Resolvase, N-terminal catalytic domain"/>
    <property type="match status" value="1"/>
</dbReference>
<dbReference type="Proteomes" id="UP000013041">
    <property type="component" value="Unassembled WGS sequence"/>
</dbReference>